<organism evidence="2 3">
    <name type="scientific">Aquimixticola soesokkakensis</name>
    <dbReference type="NCBI Taxonomy" id="1519096"/>
    <lineage>
        <taxon>Bacteria</taxon>
        <taxon>Pseudomonadati</taxon>
        <taxon>Pseudomonadota</taxon>
        <taxon>Alphaproteobacteria</taxon>
        <taxon>Rhodobacterales</taxon>
        <taxon>Paracoccaceae</taxon>
        <taxon>Aquimixticola</taxon>
    </lineage>
</organism>
<dbReference type="OrthoDB" id="7838833at2"/>
<dbReference type="AlphaFoldDB" id="A0A1Y5SUJ5"/>
<gene>
    <name evidence="2" type="ORF">AQS8620_01947</name>
</gene>
<dbReference type="RefSeq" id="WP_085836627.1">
    <property type="nucleotide sequence ID" value="NZ_FWFS01000006.1"/>
</dbReference>
<keyword evidence="3" id="KW-1185">Reference proteome</keyword>
<dbReference type="InterPro" id="IPR009739">
    <property type="entry name" value="LprI-like_N"/>
</dbReference>
<reference evidence="2 3" key="1">
    <citation type="submission" date="2017-03" db="EMBL/GenBank/DDBJ databases">
        <authorList>
            <person name="Afonso C.L."/>
            <person name="Miller P.J."/>
            <person name="Scott M.A."/>
            <person name="Spackman E."/>
            <person name="Goraichik I."/>
            <person name="Dimitrov K.M."/>
            <person name="Suarez D.L."/>
            <person name="Swayne D.E."/>
        </authorList>
    </citation>
    <scope>NUCLEOTIDE SEQUENCE [LARGE SCALE GENOMIC DNA]</scope>
    <source>
        <strain evidence="2 3">CECT 8620</strain>
    </source>
</reference>
<name>A0A1Y5SUJ5_9RHOB</name>
<dbReference type="Proteomes" id="UP000193862">
    <property type="component" value="Unassembled WGS sequence"/>
</dbReference>
<dbReference type="Pfam" id="PF07007">
    <property type="entry name" value="LprI"/>
    <property type="match status" value="1"/>
</dbReference>
<sequence length="199" mass="22519">MEWLVGFVLGFFADLFRSVFMPSSTEWINKFIPAARRKANVEENILTLEVMDKLKSLGKDPNLAKHARDDAAQFLTVLTSQQEAFVENAIEVIDSTHMTQAEMNVEAGRRANVAQQQMERATVALKRSGWLEPPQISNLDKAQENWEAYAKSQAEFAASEFEGGSMARLVYASELESVTISRTGELNRMFQEMQERYGD</sequence>
<evidence type="ECO:0000259" key="1">
    <source>
        <dbReference type="Pfam" id="PF07007"/>
    </source>
</evidence>
<evidence type="ECO:0000313" key="3">
    <source>
        <dbReference type="Proteomes" id="UP000193862"/>
    </source>
</evidence>
<evidence type="ECO:0000313" key="2">
    <source>
        <dbReference type="EMBL" id="SLN46803.1"/>
    </source>
</evidence>
<protein>
    <recommendedName>
        <fullName evidence="1">Lysozyme inhibitor LprI-like N-terminal domain-containing protein</fullName>
    </recommendedName>
</protein>
<dbReference type="EMBL" id="FWFS01000006">
    <property type="protein sequence ID" value="SLN46803.1"/>
    <property type="molecule type" value="Genomic_DNA"/>
</dbReference>
<dbReference type="Gene3D" id="1.20.1270.180">
    <property type="match status" value="1"/>
</dbReference>
<feature type="domain" description="Lysozyme inhibitor LprI-like N-terminal" evidence="1">
    <location>
        <begin position="96"/>
        <end position="186"/>
    </location>
</feature>
<accession>A0A1Y5SUJ5</accession>
<proteinExistence type="predicted"/>